<dbReference type="InterPro" id="IPR043502">
    <property type="entry name" value="DNA/RNA_pol_sf"/>
</dbReference>
<dbReference type="Proteomes" id="UP000499080">
    <property type="component" value="Unassembled WGS sequence"/>
</dbReference>
<dbReference type="Gene3D" id="3.30.70.270">
    <property type="match status" value="1"/>
</dbReference>
<accession>A0A4Y2FV05</accession>
<dbReference type="AlphaFoldDB" id="A0A4Y2FV05"/>
<reference evidence="1 2" key="1">
    <citation type="journal article" date="2019" name="Sci. Rep.">
        <title>Orb-weaving spider Araneus ventricosus genome elucidates the spidroin gene catalogue.</title>
        <authorList>
            <person name="Kono N."/>
            <person name="Nakamura H."/>
            <person name="Ohtoshi R."/>
            <person name="Moran D.A.P."/>
            <person name="Shinohara A."/>
            <person name="Yoshida Y."/>
            <person name="Fujiwara M."/>
            <person name="Mori M."/>
            <person name="Tomita M."/>
            <person name="Arakawa K."/>
        </authorList>
    </citation>
    <scope>NUCLEOTIDE SEQUENCE [LARGE SCALE GENOMIC DNA]</scope>
</reference>
<dbReference type="EMBL" id="BGPR01175197">
    <property type="protein sequence ID" value="GBM44406.1"/>
    <property type="molecule type" value="Genomic_DNA"/>
</dbReference>
<keyword evidence="2" id="KW-1185">Reference proteome</keyword>
<dbReference type="SUPFAM" id="SSF56672">
    <property type="entry name" value="DNA/RNA polymerases"/>
    <property type="match status" value="1"/>
</dbReference>
<evidence type="ECO:0000313" key="1">
    <source>
        <dbReference type="EMBL" id="GBM44406.1"/>
    </source>
</evidence>
<gene>
    <name evidence="1" type="ORF">AVEN_139040_1</name>
</gene>
<protein>
    <submittedName>
        <fullName evidence="1">Uncharacterized protein</fullName>
    </submittedName>
</protein>
<comment type="caution">
    <text evidence="1">The sequence shown here is derived from an EMBL/GenBank/DDBJ whole genome shotgun (WGS) entry which is preliminary data.</text>
</comment>
<proteinExistence type="predicted"/>
<evidence type="ECO:0000313" key="2">
    <source>
        <dbReference type="Proteomes" id="UP000499080"/>
    </source>
</evidence>
<name>A0A4Y2FV05_ARAVE</name>
<organism evidence="1 2">
    <name type="scientific">Araneus ventricosus</name>
    <name type="common">Orbweaver spider</name>
    <name type="synonym">Epeira ventricosa</name>
    <dbReference type="NCBI Taxonomy" id="182803"/>
    <lineage>
        <taxon>Eukaryota</taxon>
        <taxon>Metazoa</taxon>
        <taxon>Ecdysozoa</taxon>
        <taxon>Arthropoda</taxon>
        <taxon>Chelicerata</taxon>
        <taxon>Arachnida</taxon>
        <taxon>Araneae</taxon>
        <taxon>Araneomorphae</taxon>
        <taxon>Entelegynae</taxon>
        <taxon>Araneoidea</taxon>
        <taxon>Araneidae</taxon>
        <taxon>Araneus</taxon>
    </lineage>
</organism>
<dbReference type="GO" id="GO:0071897">
    <property type="term" value="P:DNA biosynthetic process"/>
    <property type="evidence" value="ECO:0007669"/>
    <property type="project" value="UniProtKB-ARBA"/>
</dbReference>
<dbReference type="InterPro" id="IPR043128">
    <property type="entry name" value="Rev_trsase/Diguanyl_cyclase"/>
</dbReference>
<sequence length="148" mass="16810">METEAVKKMSQPTNITEFNHFLVIAKFFRKFVPNLDDMAEQLHSMLKADTTWIWDPNEEKSWSHSSFALPETETPFRASLIRFFTALFVPAPTPPFLSLPQGVELRLPFTPLDNRTPGGPTTKLPCPQWSIPTVGWFLSFITTGAIQV</sequence>